<dbReference type="Pfam" id="PF03853">
    <property type="entry name" value="YjeF_N"/>
    <property type="match status" value="1"/>
</dbReference>
<dbReference type="PANTHER" id="PTHR12592:SF0">
    <property type="entry name" value="ATP-DEPENDENT (S)-NAD(P)H-HYDRATE DEHYDRATASE"/>
    <property type="match status" value="1"/>
</dbReference>
<gene>
    <name evidence="17" type="primary">nnrD</name>
    <name evidence="18" type="synonym">nnrE</name>
    <name evidence="20" type="ORF">IJ22_16400</name>
</gene>
<dbReference type="NCBIfam" id="TIGR00196">
    <property type="entry name" value="yjeF_cterm"/>
    <property type="match status" value="1"/>
</dbReference>
<dbReference type="Pfam" id="PF01256">
    <property type="entry name" value="Carb_kinase"/>
    <property type="match status" value="1"/>
</dbReference>
<proteinExistence type="inferred from homology"/>
<dbReference type="HAMAP" id="MF_01965">
    <property type="entry name" value="NADHX_dehydratase"/>
    <property type="match status" value="1"/>
</dbReference>
<evidence type="ECO:0000256" key="12">
    <source>
        <dbReference type="ARBA" id="ARBA00023239"/>
    </source>
</evidence>
<feature type="binding site" evidence="18">
    <location>
        <begin position="58"/>
        <end position="62"/>
    </location>
    <ligand>
        <name>(6S)-NADPHX</name>
        <dbReference type="ChEBI" id="CHEBI:64076"/>
    </ligand>
</feature>
<dbReference type="RefSeq" id="WP_062408360.1">
    <property type="nucleotide sequence ID" value="NZ_CP013652.1"/>
</dbReference>
<evidence type="ECO:0000256" key="2">
    <source>
        <dbReference type="ARBA" id="ARBA00000909"/>
    </source>
</evidence>
<organism evidence="20 21">
    <name type="scientific">Paenibacillus naphthalenovorans</name>
    <dbReference type="NCBI Taxonomy" id="162209"/>
    <lineage>
        <taxon>Bacteria</taxon>
        <taxon>Bacillati</taxon>
        <taxon>Bacillota</taxon>
        <taxon>Bacilli</taxon>
        <taxon>Bacillales</taxon>
        <taxon>Paenibacillaceae</taxon>
        <taxon>Paenibacillus</taxon>
    </lineage>
</organism>
<evidence type="ECO:0000256" key="4">
    <source>
        <dbReference type="ARBA" id="ARBA00009524"/>
    </source>
</evidence>
<dbReference type="InterPro" id="IPR017953">
    <property type="entry name" value="Carbohydrate_kinase_pred_CS"/>
</dbReference>
<feature type="binding site" evidence="18">
    <location>
        <position position="125"/>
    </location>
    <ligand>
        <name>K(+)</name>
        <dbReference type="ChEBI" id="CHEBI:29103"/>
    </ligand>
</feature>
<keyword evidence="21" id="KW-1185">Reference proteome</keyword>
<evidence type="ECO:0000313" key="21">
    <source>
        <dbReference type="Proteomes" id="UP000061660"/>
    </source>
</evidence>
<comment type="function">
    <text evidence="17">Catalyzes the dehydration of the S-form of NAD(P)HX at the expense of ADP, which is converted to AMP. Together with NAD(P)HX epimerase, which catalyzes the epimerization of the S- and R-forms, the enzyme allows the repair of both epimers of NAD(P)HX, a damaged form of NAD(P)H that is a result of enzymatic or heat-dependent hydration.</text>
</comment>
<dbReference type="PANTHER" id="PTHR12592">
    <property type="entry name" value="ATP-DEPENDENT (S)-NAD(P)H-HYDRATE DEHYDRATASE FAMILY MEMBER"/>
    <property type="match status" value="1"/>
</dbReference>
<keyword evidence="9 18" id="KW-0630">Potassium</keyword>
<dbReference type="GO" id="GO:0046872">
    <property type="term" value="F:metal ion binding"/>
    <property type="evidence" value="ECO:0007669"/>
    <property type="project" value="UniProtKB-UniRule"/>
</dbReference>
<keyword evidence="5 18" id="KW-0479">Metal-binding</keyword>
<reference evidence="21" key="1">
    <citation type="submission" date="2015-12" db="EMBL/GenBank/DDBJ databases">
        <title>Complete genome sequences of two moderately thermophilic Paenibacillus species.</title>
        <authorList>
            <person name="Butler R.III."/>
            <person name="Wang J."/>
            <person name="Stark B.C."/>
            <person name="Pombert J.-F."/>
        </authorList>
    </citation>
    <scope>NUCLEOTIDE SEQUENCE [LARGE SCALE GENOMIC DNA]</scope>
    <source>
        <strain evidence="21">32O-Y</strain>
    </source>
</reference>
<comment type="similarity">
    <text evidence="17">Belongs to the NnrD/CARKD family.</text>
</comment>
<comment type="catalytic activity">
    <reaction evidence="1 18 19">
        <text>(6R)-NADHX = (6S)-NADHX</text>
        <dbReference type="Rhea" id="RHEA:32215"/>
        <dbReference type="ChEBI" id="CHEBI:64074"/>
        <dbReference type="ChEBI" id="CHEBI:64075"/>
        <dbReference type="EC" id="5.1.99.6"/>
    </reaction>
</comment>
<comment type="catalytic activity">
    <reaction evidence="2 18 19">
        <text>(6R)-NADPHX = (6S)-NADPHX</text>
        <dbReference type="Rhea" id="RHEA:32227"/>
        <dbReference type="ChEBI" id="CHEBI:64076"/>
        <dbReference type="ChEBI" id="CHEBI:64077"/>
        <dbReference type="EC" id="5.1.99.6"/>
    </reaction>
</comment>
<feature type="binding site" evidence="18">
    <location>
        <position position="161"/>
    </location>
    <ligand>
        <name>K(+)</name>
        <dbReference type="ChEBI" id="CHEBI:29103"/>
    </ligand>
</feature>
<feature type="binding site" evidence="18">
    <location>
        <position position="158"/>
    </location>
    <ligand>
        <name>(6S)-NADPHX</name>
        <dbReference type="ChEBI" id="CHEBI:64076"/>
    </ligand>
</feature>
<feature type="binding site" evidence="18">
    <location>
        <position position="140"/>
    </location>
    <ligand>
        <name>(6S)-NADPHX</name>
        <dbReference type="ChEBI" id="CHEBI:64076"/>
    </ligand>
</feature>
<keyword evidence="8 17" id="KW-0521">NADP</keyword>
<dbReference type="NCBIfam" id="TIGR00197">
    <property type="entry name" value="yjeF_nterm"/>
    <property type="match status" value="1"/>
</dbReference>
<comment type="function">
    <text evidence="18">Catalyzes the epimerization of the S- and R-forms of NAD(P)HX, a damaged form of NAD(P)H that is a result of enzymatic or heat-dependent hydration. This is a prerequisite for the S-specific NAD(P)H-hydrate dehydratase to allow the repair of both epimers of NAD(P)HX.</text>
</comment>
<comment type="similarity">
    <text evidence="18">Belongs to the NnrE/AIBP family.</text>
</comment>
<dbReference type="PROSITE" id="PS51385">
    <property type="entry name" value="YJEF_N"/>
    <property type="match status" value="1"/>
</dbReference>
<reference evidence="20 21" key="2">
    <citation type="journal article" date="2016" name="Genome Announc.">
        <title>Complete Genome Sequences of Two Interactive Moderate Thermophiles, Paenibacillus napthalenovorans 32O-Y and Paenibacillus sp. 32O-W.</title>
        <authorList>
            <person name="Butler R.R.III."/>
            <person name="Wang J."/>
            <person name="Stark B.C."/>
            <person name="Pombert J.F."/>
        </authorList>
    </citation>
    <scope>NUCLEOTIDE SEQUENCE [LARGE SCALE GENOMIC DNA]</scope>
    <source>
        <strain evidence="20 21">32O-Y</strain>
    </source>
</reference>
<feature type="binding site" evidence="17">
    <location>
        <position position="336"/>
    </location>
    <ligand>
        <name>(6S)-NADPHX</name>
        <dbReference type="ChEBI" id="CHEBI:64076"/>
    </ligand>
</feature>
<comment type="subunit">
    <text evidence="17">Homotetramer.</text>
</comment>
<comment type="cofactor">
    <cofactor evidence="17">
        <name>Mg(2+)</name>
        <dbReference type="ChEBI" id="CHEBI:18420"/>
    </cofactor>
</comment>
<dbReference type="InterPro" id="IPR029056">
    <property type="entry name" value="Ribokinase-like"/>
</dbReference>
<evidence type="ECO:0000256" key="16">
    <source>
        <dbReference type="ARBA" id="ARBA00049209"/>
    </source>
</evidence>
<comment type="similarity">
    <text evidence="4 19">In the C-terminal section; belongs to the NnrD/CARKD family.</text>
</comment>
<feature type="binding site" evidence="17">
    <location>
        <position position="456"/>
    </location>
    <ligand>
        <name>(6S)-NADPHX</name>
        <dbReference type="ChEBI" id="CHEBI:64076"/>
    </ligand>
</feature>
<keyword evidence="7 17" id="KW-0067">ATP-binding</keyword>
<dbReference type="OrthoDB" id="9806925at2"/>
<comment type="catalytic activity">
    <reaction evidence="15 17 19">
        <text>(6S)-NADHX + ADP = AMP + phosphate + NADH + H(+)</text>
        <dbReference type="Rhea" id="RHEA:32223"/>
        <dbReference type="ChEBI" id="CHEBI:15378"/>
        <dbReference type="ChEBI" id="CHEBI:43474"/>
        <dbReference type="ChEBI" id="CHEBI:57945"/>
        <dbReference type="ChEBI" id="CHEBI:64074"/>
        <dbReference type="ChEBI" id="CHEBI:456215"/>
        <dbReference type="ChEBI" id="CHEBI:456216"/>
        <dbReference type="EC" id="4.2.1.136"/>
    </reaction>
</comment>
<dbReference type="GO" id="GO:0052856">
    <property type="term" value="F:NAD(P)HX epimerase activity"/>
    <property type="evidence" value="ECO:0007669"/>
    <property type="project" value="UniProtKB-UniRule"/>
</dbReference>
<dbReference type="InterPro" id="IPR000631">
    <property type="entry name" value="CARKD"/>
</dbReference>
<dbReference type="Proteomes" id="UP000061660">
    <property type="component" value="Chromosome"/>
</dbReference>
<dbReference type="PATRIC" id="fig|162209.4.peg.1737"/>
<dbReference type="GO" id="GO:0052855">
    <property type="term" value="F:ADP-dependent NAD(P)H-hydrate dehydratase activity"/>
    <property type="evidence" value="ECO:0007669"/>
    <property type="project" value="UniProtKB-UniRule"/>
</dbReference>
<evidence type="ECO:0000256" key="6">
    <source>
        <dbReference type="ARBA" id="ARBA00022741"/>
    </source>
</evidence>
<comment type="function">
    <text evidence="14 19">Bifunctional enzyme that catalyzes the epimerization of the S- and R-forms of NAD(P)HX and the dehydration of the S-form of NAD(P)HX at the expense of ADP, which is converted to AMP. This allows the repair of both epimers of NAD(P)HX, a damaged form of NAD(P)H that is a result of enzymatic or heat-dependent hydration.</text>
</comment>
<evidence type="ECO:0000256" key="9">
    <source>
        <dbReference type="ARBA" id="ARBA00022958"/>
    </source>
</evidence>
<sequence length="509" mass="54584">MHIVTSEEMRRIDRYAIDHIGMPAMVLMENAGRAVSEEVISFLEGRPGRIAILTGKGNNGGDGIVAGRHLSEAGYQVHLIYAESPDRFQGEAALQSQIAHKWGLPHYIYSEQERINWELYDAVVDALLGTGSRGAPRGVYAKLIEEVNRSGRPVISIDIPSGLDADTGQIHTPCIRADRTVALAFTKRGLEQYPGVRQAGTVIVRSIGIPQGIADRMNVNTYLIQEPLLSAKLALNEYRHRQSDTHKGTFGHVLVAAGSRAMAGAGLLSAKAALRSGAGLVSWALPMSMVEPLLGHLPEVMLQGVADEQHGDWRAADPKELIAMAQKKNAMLFGPGTGRFAQDDRFVRRIWEETACPLVIDADGLNMIAAAADFDSWSRRKSPVVLTPHPGEMARLCGRSVPEVQQDRISCARNYAVQYHVTLVLKGARTVVATPDGTVYVNPTGNAGMATGGSGDVLAGLISGLLAQGYTAAQASALGVYLHGAAGDRAVQRRCHSASLIAGDIVENL</sequence>
<evidence type="ECO:0000256" key="18">
    <source>
        <dbReference type="HAMAP-Rule" id="MF_01966"/>
    </source>
</evidence>
<dbReference type="InterPro" id="IPR036652">
    <property type="entry name" value="YjeF_N_dom_sf"/>
</dbReference>
<evidence type="ECO:0000256" key="8">
    <source>
        <dbReference type="ARBA" id="ARBA00022857"/>
    </source>
</evidence>
<dbReference type="GO" id="GO:0005524">
    <property type="term" value="F:ATP binding"/>
    <property type="evidence" value="ECO:0007669"/>
    <property type="project" value="UniProtKB-UniRule"/>
</dbReference>
<name>A0A0U2W6G2_9BACL</name>
<feature type="binding site" evidence="18">
    <location>
        <begin position="129"/>
        <end position="135"/>
    </location>
    <ligand>
        <name>(6S)-NADPHX</name>
        <dbReference type="ChEBI" id="CHEBI:64076"/>
    </ligand>
</feature>
<evidence type="ECO:0000256" key="11">
    <source>
        <dbReference type="ARBA" id="ARBA00023235"/>
    </source>
</evidence>
<evidence type="ECO:0000256" key="15">
    <source>
        <dbReference type="ARBA" id="ARBA00048238"/>
    </source>
</evidence>
<dbReference type="Gene3D" id="3.40.50.10260">
    <property type="entry name" value="YjeF N-terminal domain"/>
    <property type="match status" value="1"/>
</dbReference>
<feature type="binding site" evidence="17">
    <location>
        <position position="455"/>
    </location>
    <ligand>
        <name>AMP</name>
        <dbReference type="ChEBI" id="CHEBI:456215"/>
    </ligand>
</feature>
<dbReference type="AlphaFoldDB" id="A0A0U2W6G2"/>
<dbReference type="InterPro" id="IPR030677">
    <property type="entry name" value="Nnr"/>
</dbReference>
<feature type="binding site" evidence="18">
    <location>
        <position position="59"/>
    </location>
    <ligand>
        <name>K(+)</name>
        <dbReference type="ChEBI" id="CHEBI:29103"/>
    </ligand>
</feature>
<dbReference type="SUPFAM" id="SSF53613">
    <property type="entry name" value="Ribokinase-like"/>
    <property type="match status" value="1"/>
</dbReference>
<evidence type="ECO:0000256" key="3">
    <source>
        <dbReference type="ARBA" id="ARBA00006001"/>
    </source>
</evidence>
<dbReference type="InterPro" id="IPR004443">
    <property type="entry name" value="YjeF_N_dom"/>
</dbReference>
<comment type="cofactor">
    <cofactor evidence="18 19">
        <name>K(+)</name>
        <dbReference type="ChEBI" id="CHEBI:29103"/>
    </cofactor>
    <text evidence="18 19">Binds 1 potassium ion per subunit.</text>
</comment>
<keyword evidence="12 17" id="KW-0456">Lyase</keyword>
<feature type="binding site" evidence="17">
    <location>
        <position position="389"/>
    </location>
    <ligand>
        <name>(6S)-NADPHX</name>
        <dbReference type="ChEBI" id="CHEBI:64076"/>
    </ligand>
</feature>
<evidence type="ECO:0000256" key="7">
    <source>
        <dbReference type="ARBA" id="ARBA00022840"/>
    </source>
</evidence>
<dbReference type="Gene3D" id="3.40.1190.20">
    <property type="match status" value="1"/>
</dbReference>
<dbReference type="PROSITE" id="PS01050">
    <property type="entry name" value="YJEF_C_2"/>
    <property type="match status" value="1"/>
</dbReference>
<dbReference type="KEGG" id="pnp:IJ22_16400"/>
<accession>A0A0U2W6G2</accession>
<dbReference type="SUPFAM" id="SSF64153">
    <property type="entry name" value="YjeF N-terminal domain-like"/>
    <property type="match status" value="1"/>
</dbReference>
<keyword evidence="13" id="KW-0511">Multifunctional enzyme</keyword>
<feature type="binding site" evidence="17">
    <location>
        <begin position="426"/>
        <end position="430"/>
    </location>
    <ligand>
        <name>AMP</name>
        <dbReference type="ChEBI" id="CHEBI:456215"/>
    </ligand>
</feature>
<comment type="similarity">
    <text evidence="3 19">In the N-terminal section; belongs to the NnrE/AIBP family.</text>
</comment>
<evidence type="ECO:0000256" key="13">
    <source>
        <dbReference type="ARBA" id="ARBA00023268"/>
    </source>
</evidence>
<evidence type="ECO:0000256" key="10">
    <source>
        <dbReference type="ARBA" id="ARBA00023027"/>
    </source>
</evidence>
<evidence type="ECO:0000256" key="17">
    <source>
        <dbReference type="HAMAP-Rule" id="MF_01965"/>
    </source>
</evidence>
<keyword evidence="6 17" id="KW-0547">Nucleotide-binding</keyword>
<keyword evidence="11 18" id="KW-0413">Isomerase</keyword>
<feature type="binding site" evidence="17">
    <location>
        <position position="265"/>
    </location>
    <ligand>
        <name>(6S)-NADPHX</name>
        <dbReference type="ChEBI" id="CHEBI:64076"/>
    </ligand>
</feature>
<evidence type="ECO:0000313" key="20">
    <source>
        <dbReference type="EMBL" id="ALS22014.1"/>
    </source>
</evidence>
<dbReference type="EC" id="5.1.99.6" evidence="19"/>
<protein>
    <recommendedName>
        <fullName evidence="19">Bifunctional NAD(P)H-hydrate repair enzyme</fullName>
    </recommendedName>
    <alternativeName>
        <fullName evidence="19">Nicotinamide nucleotide repair protein</fullName>
    </alternativeName>
    <domain>
        <recommendedName>
            <fullName evidence="19">ADP-dependent (S)-NAD(P)H-hydrate dehydratase</fullName>
            <ecNumber evidence="19">4.2.1.136</ecNumber>
        </recommendedName>
        <alternativeName>
            <fullName evidence="19">ADP-dependent NAD(P)HX dehydratase</fullName>
        </alternativeName>
    </domain>
    <domain>
        <recommendedName>
            <fullName evidence="19">NAD(P)H-hydrate epimerase</fullName>
            <ecNumber evidence="19">5.1.99.6</ecNumber>
        </recommendedName>
    </domain>
</protein>
<dbReference type="GO" id="GO:0110051">
    <property type="term" value="P:metabolite repair"/>
    <property type="evidence" value="ECO:0007669"/>
    <property type="project" value="TreeGrafter"/>
</dbReference>
<dbReference type="PIRSF" id="PIRSF017184">
    <property type="entry name" value="Nnr"/>
    <property type="match status" value="1"/>
</dbReference>
<evidence type="ECO:0000256" key="19">
    <source>
        <dbReference type="PIRNR" id="PIRNR017184"/>
    </source>
</evidence>
<keyword evidence="10 17" id="KW-0520">NAD</keyword>
<dbReference type="STRING" id="162209.IJ22_16400"/>
<evidence type="ECO:0000256" key="5">
    <source>
        <dbReference type="ARBA" id="ARBA00022723"/>
    </source>
</evidence>
<dbReference type="EMBL" id="CP013652">
    <property type="protein sequence ID" value="ALS22014.1"/>
    <property type="molecule type" value="Genomic_DNA"/>
</dbReference>
<dbReference type="GO" id="GO:0046496">
    <property type="term" value="P:nicotinamide nucleotide metabolic process"/>
    <property type="evidence" value="ECO:0007669"/>
    <property type="project" value="UniProtKB-UniRule"/>
</dbReference>
<evidence type="ECO:0000256" key="14">
    <source>
        <dbReference type="ARBA" id="ARBA00025153"/>
    </source>
</evidence>
<dbReference type="PROSITE" id="PS51383">
    <property type="entry name" value="YJEF_C_3"/>
    <property type="match status" value="1"/>
</dbReference>
<evidence type="ECO:0000256" key="1">
    <source>
        <dbReference type="ARBA" id="ARBA00000013"/>
    </source>
</evidence>
<dbReference type="HAMAP" id="MF_01966">
    <property type="entry name" value="NADHX_epimerase"/>
    <property type="match status" value="1"/>
</dbReference>
<comment type="catalytic activity">
    <reaction evidence="16 17 19">
        <text>(6S)-NADPHX + ADP = AMP + phosphate + NADPH + H(+)</text>
        <dbReference type="Rhea" id="RHEA:32235"/>
        <dbReference type="ChEBI" id="CHEBI:15378"/>
        <dbReference type="ChEBI" id="CHEBI:43474"/>
        <dbReference type="ChEBI" id="CHEBI:57783"/>
        <dbReference type="ChEBI" id="CHEBI:64076"/>
        <dbReference type="ChEBI" id="CHEBI:456215"/>
        <dbReference type="ChEBI" id="CHEBI:456216"/>
        <dbReference type="EC" id="4.2.1.136"/>
    </reaction>
</comment>
<dbReference type="CDD" id="cd01171">
    <property type="entry name" value="YXKO-related"/>
    <property type="match status" value="1"/>
</dbReference>
<dbReference type="EC" id="4.2.1.136" evidence="19"/>